<dbReference type="Proteomes" id="UP000239471">
    <property type="component" value="Unassembled WGS sequence"/>
</dbReference>
<feature type="region of interest" description="Disordered" evidence="1">
    <location>
        <begin position="1"/>
        <end position="48"/>
    </location>
</feature>
<evidence type="ECO:0000313" key="3">
    <source>
        <dbReference type="Proteomes" id="UP000239471"/>
    </source>
</evidence>
<accession>A0A2T0BED3</accession>
<gene>
    <name evidence="2" type="ORF">CLVI_19210</name>
</gene>
<feature type="compositionally biased region" description="Polar residues" evidence="1">
    <location>
        <begin position="1"/>
        <end position="16"/>
    </location>
</feature>
<sequence length="48" mass="5357">MSRTNSNSSKIKSNFDPSLAKYAEEVNSKAHEKSPFGEEEPSTDTDHK</sequence>
<evidence type="ECO:0000256" key="1">
    <source>
        <dbReference type="SAM" id="MobiDB-lite"/>
    </source>
</evidence>
<name>A0A2T0BED3_9CLOT</name>
<feature type="compositionally biased region" description="Acidic residues" evidence="1">
    <location>
        <begin position="37"/>
        <end position="48"/>
    </location>
</feature>
<organism evidence="2 3">
    <name type="scientific">Clostridium vincentii</name>
    <dbReference type="NCBI Taxonomy" id="52704"/>
    <lineage>
        <taxon>Bacteria</taxon>
        <taxon>Bacillati</taxon>
        <taxon>Bacillota</taxon>
        <taxon>Clostridia</taxon>
        <taxon>Eubacteriales</taxon>
        <taxon>Clostridiaceae</taxon>
        <taxon>Clostridium</taxon>
    </lineage>
</organism>
<comment type="caution">
    <text evidence="2">The sequence shown here is derived from an EMBL/GenBank/DDBJ whole genome shotgun (WGS) entry which is preliminary data.</text>
</comment>
<reference evidence="2 3" key="1">
    <citation type="submission" date="2018-03" db="EMBL/GenBank/DDBJ databases">
        <title>Genome sequence of Clostridium vincentii DSM 10228.</title>
        <authorList>
            <person name="Poehlein A."/>
            <person name="Daniel R."/>
        </authorList>
    </citation>
    <scope>NUCLEOTIDE SEQUENCE [LARGE SCALE GENOMIC DNA]</scope>
    <source>
        <strain evidence="2 3">DSM 10228</strain>
    </source>
</reference>
<dbReference type="AlphaFoldDB" id="A0A2T0BED3"/>
<evidence type="ECO:0000313" key="2">
    <source>
        <dbReference type="EMBL" id="PRR82261.1"/>
    </source>
</evidence>
<proteinExistence type="predicted"/>
<dbReference type="EMBL" id="PVXQ01000018">
    <property type="protein sequence ID" value="PRR82261.1"/>
    <property type="molecule type" value="Genomic_DNA"/>
</dbReference>
<protein>
    <submittedName>
        <fullName evidence="2">Uncharacterized protein</fullName>
    </submittedName>
</protein>
<keyword evidence="3" id="KW-1185">Reference proteome</keyword>
<feature type="compositionally biased region" description="Basic and acidic residues" evidence="1">
    <location>
        <begin position="22"/>
        <end position="36"/>
    </location>
</feature>
<dbReference type="RefSeq" id="WP_170065636.1">
    <property type="nucleotide sequence ID" value="NZ_PVXQ01000018.1"/>
</dbReference>